<proteinExistence type="predicted"/>
<dbReference type="Gene3D" id="2.60.120.290">
    <property type="entry name" value="Spermadhesin, CUB domain"/>
    <property type="match status" value="1"/>
</dbReference>
<evidence type="ECO:0000313" key="4">
    <source>
        <dbReference type="WBParaSite" id="PEQ_0000991901-mRNA-1"/>
    </source>
</evidence>
<feature type="domain" description="CUB" evidence="2">
    <location>
        <begin position="26"/>
        <end position="76"/>
    </location>
</feature>
<dbReference type="SUPFAM" id="SSF49854">
    <property type="entry name" value="Spermadhesin, CUB domain"/>
    <property type="match status" value="1"/>
</dbReference>
<dbReference type="AlphaFoldDB" id="A0A914RYG4"/>
<name>A0A914RYG4_PAREQ</name>
<dbReference type="InterPro" id="IPR035914">
    <property type="entry name" value="Sperma_CUB_dom_sf"/>
</dbReference>
<protein>
    <submittedName>
        <fullName evidence="4">CUB domain-containing protein</fullName>
    </submittedName>
</protein>
<dbReference type="Pfam" id="PF00431">
    <property type="entry name" value="CUB"/>
    <property type="match status" value="1"/>
</dbReference>
<reference evidence="4" key="1">
    <citation type="submission" date="2022-11" db="UniProtKB">
        <authorList>
            <consortium name="WormBaseParasite"/>
        </authorList>
    </citation>
    <scope>IDENTIFICATION</scope>
</reference>
<evidence type="ECO:0000256" key="1">
    <source>
        <dbReference type="ARBA" id="ARBA00023157"/>
    </source>
</evidence>
<sequence>MKPNGAMNVLTSRHSLHDAFAVPTGDLEAHKDCVYDRVEIYDGAVADPNNLISKLCGQVRDVLEVCSHLLIYFVQSYEYFVVA</sequence>
<keyword evidence="3" id="KW-1185">Reference proteome</keyword>
<organism evidence="3 4">
    <name type="scientific">Parascaris equorum</name>
    <name type="common">Equine roundworm</name>
    <dbReference type="NCBI Taxonomy" id="6256"/>
    <lineage>
        <taxon>Eukaryota</taxon>
        <taxon>Metazoa</taxon>
        <taxon>Ecdysozoa</taxon>
        <taxon>Nematoda</taxon>
        <taxon>Chromadorea</taxon>
        <taxon>Rhabditida</taxon>
        <taxon>Spirurina</taxon>
        <taxon>Ascaridomorpha</taxon>
        <taxon>Ascaridoidea</taxon>
        <taxon>Ascarididae</taxon>
        <taxon>Parascaris</taxon>
    </lineage>
</organism>
<dbReference type="WBParaSite" id="PEQ_0000991901-mRNA-1">
    <property type="protein sequence ID" value="PEQ_0000991901-mRNA-1"/>
    <property type="gene ID" value="PEQ_0000991901"/>
</dbReference>
<dbReference type="Proteomes" id="UP000887564">
    <property type="component" value="Unplaced"/>
</dbReference>
<evidence type="ECO:0000313" key="3">
    <source>
        <dbReference type="Proteomes" id="UP000887564"/>
    </source>
</evidence>
<dbReference type="InterPro" id="IPR000859">
    <property type="entry name" value="CUB_dom"/>
</dbReference>
<evidence type="ECO:0000259" key="2">
    <source>
        <dbReference type="Pfam" id="PF00431"/>
    </source>
</evidence>
<keyword evidence="1" id="KW-1015">Disulfide bond</keyword>
<accession>A0A914RYG4</accession>